<sequence>MVDKHNIKTVFTSKYGYKNNDDIDIANVSNNINKMFSINGTINDNLKVKGYLQEEDNKLIGNINDKEYNIQLEITMEDALKTTIINKNDHTFRGDTSIVDIRDNLGMTYTSKEIRVYEFKEIIANDKSNNKNKQIVFELPNNKKLTFDINNKNVNLYI</sequence>
<keyword evidence="1" id="KW-0282">Flagellum</keyword>
<dbReference type="RefSeq" id="WP_030032398.1">
    <property type="nucleotide sequence ID" value="NZ_BA000059.1"/>
</dbReference>
<dbReference type="HOGENOM" id="CLU_1666334_0_0_9"/>
<reference evidence="1" key="1">
    <citation type="submission" date="2013-10" db="EMBL/GenBank/DDBJ databases">
        <title>Draft genome sequence of Clostridium botulinum type B strain Osaka05.</title>
        <authorList>
            <person name="Sakaguchi Y."/>
            <person name="Hosomi K."/>
            <person name="Uchiyama J."/>
            <person name="Ogura Y."/>
            <person name="Sakaguchi M."/>
            <person name="Kohda T."/>
            <person name="Mukamoto M."/>
            <person name="Misawa N."/>
            <person name="Matsuzaki S."/>
            <person name="Hayashi T."/>
            <person name="Kozaki S."/>
        </authorList>
    </citation>
    <scope>NUCLEOTIDE SEQUENCE</scope>
    <source>
        <strain evidence="1">Osaka05</strain>
    </source>
</reference>
<keyword evidence="1" id="KW-0966">Cell projection</keyword>
<dbReference type="AlphaFoldDB" id="A0A060N3V2"/>
<keyword evidence="1" id="KW-0969">Cilium</keyword>
<accession>A0A060N3V2</accession>
<dbReference type="Proteomes" id="UP000054164">
    <property type="component" value="Unassembled WGS sequence"/>
</dbReference>
<protein>
    <submittedName>
        <fullName evidence="1">Flagellin</fullName>
    </submittedName>
</protein>
<evidence type="ECO:0000313" key="1">
    <source>
        <dbReference type="EMBL" id="BAO05206.1"/>
    </source>
</evidence>
<proteinExistence type="predicted"/>
<dbReference type="EMBL" id="BA000059">
    <property type="protein sequence ID" value="BAO05206.1"/>
    <property type="molecule type" value="Genomic_DNA"/>
</dbReference>
<organism evidence="1">
    <name type="scientific">Clostridium botulinum B str. Osaka05</name>
    <dbReference type="NCBI Taxonomy" id="1407017"/>
    <lineage>
        <taxon>Bacteria</taxon>
        <taxon>Bacillati</taxon>
        <taxon>Bacillota</taxon>
        <taxon>Clostridia</taxon>
        <taxon>Eubacteriales</taxon>
        <taxon>Clostridiaceae</taxon>
        <taxon>Clostridium</taxon>
    </lineage>
</organism>
<name>A0A060N3V2_CLOBO</name>
<gene>
    <name evidence="1" type="ORF">CBO05P2_181</name>
</gene>